<name>A0A080LWS2_9PROT</name>
<gene>
    <name evidence="1" type="ORF">AW09_001619</name>
</gene>
<evidence type="ECO:0000313" key="2">
    <source>
        <dbReference type="Proteomes" id="UP000020077"/>
    </source>
</evidence>
<dbReference type="AlphaFoldDB" id="A0A080LWS2"/>
<proteinExistence type="predicted"/>
<dbReference type="EMBL" id="JDVG02000278">
    <property type="protein sequence ID" value="KFB73143.1"/>
    <property type="molecule type" value="Genomic_DNA"/>
</dbReference>
<comment type="caution">
    <text evidence="1">The sequence shown here is derived from an EMBL/GenBank/DDBJ whole genome shotgun (WGS) entry which is preliminary data.</text>
</comment>
<protein>
    <submittedName>
        <fullName evidence="1">Uncharacterized protein</fullName>
    </submittedName>
</protein>
<evidence type="ECO:0000313" key="1">
    <source>
        <dbReference type="EMBL" id="KFB73143.1"/>
    </source>
</evidence>
<accession>A0A080LWS2</accession>
<dbReference type="Proteomes" id="UP000020077">
    <property type="component" value="Unassembled WGS sequence"/>
</dbReference>
<sequence length="93" mass="10399">MPGDTDYARIDYCCAGFRALTDRLCPHIDSAPLRRIEQLLAAGAPLTVEHLDDAFRMMRAVENDLIKHSVAEVKDAVLVEQILIEMDEMLEAA</sequence>
<organism evidence="1 2">
    <name type="scientific">Candidatus Accumulibacter phosphatis</name>
    <dbReference type="NCBI Taxonomy" id="327160"/>
    <lineage>
        <taxon>Bacteria</taxon>
        <taxon>Pseudomonadati</taxon>
        <taxon>Pseudomonadota</taxon>
        <taxon>Betaproteobacteria</taxon>
        <taxon>Candidatus Accumulibacter</taxon>
    </lineage>
</organism>
<reference evidence="1 2" key="1">
    <citation type="submission" date="2014-02" db="EMBL/GenBank/DDBJ databases">
        <title>Expanding our view of genomic diversity in Candidatus Accumulibacter clades.</title>
        <authorList>
            <person name="Skennerton C.T."/>
            <person name="Barr J.J."/>
            <person name="Slater F.R."/>
            <person name="Bond P.L."/>
            <person name="Tyson G.W."/>
        </authorList>
    </citation>
    <scope>NUCLEOTIDE SEQUENCE [LARGE SCALE GENOMIC DNA]</scope>
    <source>
        <strain evidence="2">BA-91</strain>
    </source>
</reference>